<dbReference type="GO" id="GO:0012505">
    <property type="term" value="C:endomembrane system"/>
    <property type="evidence" value="ECO:0007669"/>
    <property type="project" value="TreeGrafter"/>
</dbReference>
<dbReference type="GO" id="GO:0006906">
    <property type="term" value="P:vesicle fusion"/>
    <property type="evidence" value="ECO:0007669"/>
    <property type="project" value="TreeGrafter"/>
</dbReference>
<dbReference type="PROSITE" id="PS00914">
    <property type="entry name" value="SYNTAXIN"/>
    <property type="match status" value="1"/>
</dbReference>
<dbReference type="EMBL" id="JABANO010020314">
    <property type="protein sequence ID" value="KAF4728721.1"/>
    <property type="molecule type" value="Genomic_DNA"/>
</dbReference>
<dbReference type="InterPro" id="IPR010989">
    <property type="entry name" value="SNARE"/>
</dbReference>
<sequence>SNGLKAASFDTLRDAVNRELQDMHREVGKARRTVSASSASPKQEEKRIHASIDKVRRSGVAVRQMLNRMRQLAGGEADKQLEEQRLRDNLGSLLSSLDQLLSSFLVSEERTLEREKVRADQIDEGIRASAQKYPSYASTSHTGMVDLAADNDRAQGQQQQQQEDPTDALLLSMAELDLQEDIIRERQEGIRSIHSDIVAIRGLFQEVAWHVSDQGQVLDNIETNIGQAALRTGQANHELAIANERVRKNMYWYVCYVITIVIIVILLLVLLKSLVPITIV</sequence>
<dbReference type="Proteomes" id="UP000553632">
    <property type="component" value="Unassembled WGS sequence"/>
</dbReference>
<proteinExistence type="inferred from homology"/>
<comment type="similarity">
    <text evidence="1">Belongs to the syntaxin family.</text>
</comment>
<dbReference type="InterPro" id="IPR045242">
    <property type="entry name" value="Syntaxin"/>
</dbReference>
<feature type="non-terminal residue" evidence="5">
    <location>
        <position position="280"/>
    </location>
</feature>
<dbReference type="AlphaFoldDB" id="A0A7J6S7I0"/>
<name>A0A7J6S7I0_PEROL</name>
<dbReference type="Pfam" id="PF05739">
    <property type="entry name" value="SNARE"/>
    <property type="match status" value="1"/>
</dbReference>
<comment type="caution">
    <text evidence="5">The sequence shown here is derived from an EMBL/GenBank/DDBJ whole genome shotgun (WGS) entry which is preliminary data.</text>
</comment>
<reference evidence="5 6" key="1">
    <citation type="submission" date="2020-04" db="EMBL/GenBank/DDBJ databases">
        <title>Perkinsus olseni comparative genomics.</title>
        <authorList>
            <person name="Bogema D.R."/>
        </authorList>
    </citation>
    <scope>NUCLEOTIDE SEQUENCE [LARGE SCALE GENOMIC DNA]</scope>
    <source>
        <strain evidence="5 6">ATCC PRA-207</strain>
    </source>
</reference>
<dbReference type="CDD" id="cd15840">
    <property type="entry name" value="SNARE_Qa"/>
    <property type="match status" value="1"/>
</dbReference>
<dbReference type="GO" id="GO:0006886">
    <property type="term" value="P:intracellular protein transport"/>
    <property type="evidence" value="ECO:0007669"/>
    <property type="project" value="InterPro"/>
</dbReference>
<evidence type="ECO:0000256" key="1">
    <source>
        <dbReference type="ARBA" id="ARBA00009063"/>
    </source>
</evidence>
<evidence type="ECO:0000256" key="2">
    <source>
        <dbReference type="SAM" id="MobiDB-lite"/>
    </source>
</evidence>
<dbReference type="GO" id="GO:0048278">
    <property type="term" value="P:vesicle docking"/>
    <property type="evidence" value="ECO:0007669"/>
    <property type="project" value="TreeGrafter"/>
</dbReference>
<evidence type="ECO:0000313" key="6">
    <source>
        <dbReference type="Proteomes" id="UP000553632"/>
    </source>
</evidence>
<dbReference type="GO" id="GO:0005484">
    <property type="term" value="F:SNAP receptor activity"/>
    <property type="evidence" value="ECO:0007669"/>
    <property type="project" value="InterPro"/>
</dbReference>
<feature type="domain" description="T-SNARE coiled-coil homology" evidence="4">
    <location>
        <begin position="180"/>
        <end position="242"/>
    </location>
</feature>
<feature type="transmembrane region" description="Helical" evidence="3">
    <location>
        <begin position="250"/>
        <end position="271"/>
    </location>
</feature>
<dbReference type="GO" id="GO:0000149">
    <property type="term" value="F:SNARE binding"/>
    <property type="evidence" value="ECO:0007669"/>
    <property type="project" value="TreeGrafter"/>
</dbReference>
<evidence type="ECO:0000259" key="4">
    <source>
        <dbReference type="PROSITE" id="PS50192"/>
    </source>
</evidence>
<dbReference type="InterPro" id="IPR006012">
    <property type="entry name" value="Syntaxin/epimorphin_CS"/>
</dbReference>
<protein>
    <recommendedName>
        <fullName evidence="4">t-SNARE coiled-coil homology domain-containing protein</fullName>
    </recommendedName>
</protein>
<evidence type="ECO:0000313" key="5">
    <source>
        <dbReference type="EMBL" id="KAF4728721.1"/>
    </source>
</evidence>
<dbReference type="SUPFAM" id="SSF47661">
    <property type="entry name" value="t-snare proteins"/>
    <property type="match status" value="1"/>
</dbReference>
<feature type="region of interest" description="Disordered" evidence="2">
    <location>
        <begin position="25"/>
        <end position="47"/>
    </location>
</feature>
<gene>
    <name evidence="5" type="ORF">FOZ63_002720</name>
</gene>
<dbReference type="SMART" id="SM00397">
    <property type="entry name" value="t_SNARE"/>
    <property type="match status" value="1"/>
</dbReference>
<dbReference type="PROSITE" id="PS50192">
    <property type="entry name" value="T_SNARE"/>
    <property type="match status" value="1"/>
</dbReference>
<organism evidence="5 6">
    <name type="scientific">Perkinsus olseni</name>
    <name type="common">Perkinsus atlanticus</name>
    <dbReference type="NCBI Taxonomy" id="32597"/>
    <lineage>
        <taxon>Eukaryota</taxon>
        <taxon>Sar</taxon>
        <taxon>Alveolata</taxon>
        <taxon>Perkinsozoa</taxon>
        <taxon>Perkinsea</taxon>
        <taxon>Perkinsida</taxon>
        <taxon>Perkinsidae</taxon>
        <taxon>Perkinsus</taxon>
    </lineage>
</organism>
<keyword evidence="3" id="KW-0812">Transmembrane</keyword>
<dbReference type="GO" id="GO:0031201">
    <property type="term" value="C:SNARE complex"/>
    <property type="evidence" value="ECO:0007669"/>
    <property type="project" value="TreeGrafter"/>
</dbReference>
<keyword evidence="6" id="KW-1185">Reference proteome</keyword>
<dbReference type="InterPro" id="IPR000727">
    <property type="entry name" value="T_SNARE_dom"/>
</dbReference>
<keyword evidence="3" id="KW-1133">Transmembrane helix</keyword>
<dbReference type="Gene3D" id="1.20.58.70">
    <property type="match status" value="1"/>
</dbReference>
<dbReference type="OMA" id="RNQPVHQ"/>
<dbReference type="PANTHER" id="PTHR19957">
    <property type="entry name" value="SYNTAXIN"/>
    <property type="match status" value="1"/>
</dbReference>
<keyword evidence="3" id="KW-0472">Membrane</keyword>
<evidence type="ECO:0000256" key="3">
    <source>
        <dbReference type="SAM" id="Phobius"/>
    </source>
</evidence>
<accession>A0A7J6S7I0</accession>